<feature type="domain" description="Serine aminopeptidase S33" evidence="1">
    <location>
        <begin position="55"/>
        <end position="188"/>
    </location>
</feature>
<organism evidence="2 3">
    <name type="scientific">Chitinophaga filiformis</name>
    <name type="common">Myxococcus filiformis</name>
    <name type="synonym">Flexibacter filiformis</name>
    <dbReference type="NCBI Taxonomy" id="104663"/>
    <lineage>
        <taxon>Bacteria</taxon>
        <taxon>Pseudomonadati</taxon>
        <taxon>Bacteroidota</taxon>
        <taxon>Chitinophagia</taxon>
        <taxon>Chitinophagales</taxon>
        <taxon>Chitinophagaceae</taxon>
        <taxon>Chitinophaga</taxon>
    </lineage>
</organism>
<dbReference type="InterPro" id="IPR022742">
    <property type="entry name" value="Hydrolase_4"/>
</dbReference>
<sequence>MLFKIIKWPFVGTYMVKWQSPLTELEKRDWQPIAVKSRSGGMIQALFAAARTETAKATIVLGHPMKREAKAYFLKNGYTDLLRDNGFHTLVFDFNGFGESTNGSFSYFEDIIAIGKEAKEIIPDLPVGYHGISLGGQWGIVAFADNQHPFEFAIIESAVTTPEEFWFRYPLAYKILKVLNYLMPRYARKVRVIDRIKDAKNLKSLLLIYSYADELVSVEMGERLRRNSPVPTELWTVENADHILMMKSPHKEAYKEKIISYFNQAVDGIHHP</sequence>
<dbReference type="RefSeq" id="WP_089828722.1">
    <property type="nucleotide sequence ID" value="NZ_FNBN01000001.1"/>
</dbReference>
<dbReference type="SUPFAM" id="SSF53474">
    <property type="entry name" value="alpha/beta-Hydrolases"/>
    <property type="match status" value="1"/>
</dbReference>
<evidence type="ECO:0000259" key="1">
    <source>
        <dbReference type="Pfam" id="PF12146"/>
    </source>
</evidence>
<dbReference type="EMBL" id="FNBN01000001">
    <property type="protein sequence ID" value="SDF03231.1"/>
    <property type="molecule type" value="Genomic_DNA"/>
</dbReference>
<dbReference type="InterPro" id="IPR029058">
    <property type="entry name" value="AB_hydrolase_fold"/>
</dbReference>
<gene>
    <name evidence="2" type="ORF">SAMN04488121_101581</name>
</gene>
<dbReference type="GO" id="GO:0016787">
    <property type="term" value="F:hydrolase activity"/>
    <property type="evidence" value="ECO:0007669"/>
    <property type="project" value="UniProtKB-KW"/>
</dbReference>
<evidence type="ECO:0000313" key="3">
    <source>
        <dbReference type="Proteomes" id="UP000199045"/>
    </source>
</evidence>
<name>A0A1G7HRW5_CHIFI</name>
<dbReference type="STRING" id="104663.SAMN04488121_101581"/>
<proteinExistence type="predicted"/>
<keyword evidence="2" id="KW-0378">Hydrolase</keyword>
<reference evidence="2 3" key="1">
    <citation type="submission" date="2016-10" db="EMBL/GenBank/DDBJ databases">
        <authorList>
            <person name="de Groot N.N."/>
        </authorList>
    </citation>
    <scope>NUCLEOTIDE SEQUENCE [LARGE SCALE GENOMIC DNA]</scope>
    <source>
        <strain evidence="2 3">DSM 527</strain>
    </source>
</reference>
<dbReference type="Pfam" id="PF12146">
    <property type="entry name" value="Hydrolase_4"/>
    <property type="match status" value="1"/>
</dbReference>
<dbReference type="OrthoDB" id="636008at2"/>
<dbReference type="Proteomes" id="UP000199045">
    <property type="component" value="Unassembled WGS sequence"/>
</dbReference>
<accession>A0A1G7HRW5</accession>
<dbReference type="AlphaFoldDB" id="A0A1G7HRW5"/>
<evidence type="ECO:0000313" key="2">
    <source>
        <dbReference type="EMBL" id="SDF03231.1"/>
    </source>
</evidence>
<dbReference type="Gene3D" id="3.40.50.1820">
    <property type="entry name" value="alpha/beta hydrolase"/>
    <property type="match status" value="1"/>
</dbReference>
<protein>
    <submittedName>
        <fullName evidence="2">Alpha/beta hydrolase family protein</fullName>
    </submittedName>
</protein>